<evidence type="ECO:0008006" key="3">
    <source>
        <dbReference type="Google" id="ProtNLM"/>
    </source>
</evidence>
<dbReference type="AlphaFoldDB" id="A0A0U5JGP7"/>
<name>A0A0U5JGP7_9BACT</name>
<gene>
    <name evidence="1" type="ORF">PNK_p0004</name>
</gene>
<dbReference type="KEGG" id="pnl:PNK_p0004"/>
<keyword evidence="2" id="KW-1185">Reference proteome</keyword>
<organism evidence="1 2">
    <name type="scientific">Candidatus Protochlamydia naegleriophila</name>
    <dbReference type="NCBI Taxonomy" id="389348"/>
    <lineage>
        <taxon>Bacteria</taxon>
        <taxon>Pseudomonadati</taxon>
        <taxon>Chlamydiota</taxon>
        <taxon>Chlamydiia</taxon>
        <taxon>Parachlamydiales</taxon>
        <taxon>Parachlamydiaceae</taxon>
        <taxon>Candidatus Protochlamydia</taxon>
    </lineage>
</organism>
<dbReference type="InParanoid" id="A0A0U5JGP7"/>
<dbReference type="FunCoup" id="A0A0U5JGP7">
    <property type="interactions" value="12"/>
</dbReference>
<accession>A0A0U5JGP7</accession>
<dbReference type="InterPro" id="IPR026325">
    <property type="entry name" value="DUF932"/>
</dbReference>
<proteinExistence type="predicted"/>
<geneLocation type="plasmid" evidence="2">
    <name>pPNK</name>
</geneLocation>
<dbReference type="EMBL" id="LN879503">
    <property type="protein sequence ID" value="CUI18058.1"/>
    <property type="molecule type" value="Genomic_DNA"/>
</dbReference>
<evidence type="ECO:0000313" key="2">
    <source>
        <dbReference type="Proteomes" id="UP000069902"/>
    </source>
</evidence>
<sequence>MNYFLDEVKLRKFAPSIFADCRASWTSERYEFISTNECLLGLKEAGFLPVMASQSRTRLKDKIGYTKHMIRLRHRSLQEAGGMVPEIILTNAHDGTSSYQLRAGIYRFICANGLIIGNELFCRRVRHQGDVTQKVVASAKDLLKLVPYSLEMTNLWQLIQLNDHQKIAYSLEAPKIKWGGEIPIDPEKLLIPSRGQDEGNDVWTTFNVVQENLFKGGLRYRTSKGVKRHTRAIKSIEENVRVNTKLWALTENLACLLN</sequence>
<dbReference type="PATRIC" id="fig|389348.3.peg.2760"/>
<dbReference type="RefSeq" id="WP_059062454.1">
    <property type="nucleotide sequence ID" value="NZ_LN879503.1"/>
</dbReference>
<dbReference type="Pfam" id="PF06067">
    <property type="entry name" value="DUF932"/>
    <property type="match status" value="1"/>
</dbReference>
<protein>
    <recommendedName>
        <fullName evidence="3">DUF945 domain-containing protein</fullName>
    </recommendedName>
</protein>
<evidence type="ECO:0000313" key="1">
    <source>
        <dbReference type="EMBL" id="CUI18058.1"/>
    </source>
</evidence>
<reference evidence="2" key="1">
    <citation type="submission" date="2015-09" db="EMBL/GenBank/DDBJ databases">
        <authorList>
            <person name="Bertelli C."/>
        </authorList>
    </citation>
    <scope>NUCLEOTIDE SEQUENCE [LARGE SCALE GENOMIC DNA]</scope>
    <source>
        <strain evidence="2">KNic</strain>
        <plasmid evidence="2">pPNK</plasmid>
    </source>
</reference>
<dbReference type="Proteomes" id="UP000069902">
    <property type="component" value="Plasmid pPNK"/>
</dbReference>